<dbReference type="Proteomes" id="UP000319576">
    <property type="component" value="Chromosome"/>
</dbReference>
<evidence type="ECO:0000256" key="7">
    <source>
        <dbReference type="ARBA" id="ARBA00023027"/>
    </source>
</evidence>
<keyword evidence="7" id="KW-0520">NAD</keyword>
<evidence type="ECO:0000256" key="4">
    <source>
        <dbReference type="ARBA" id="ARBA00022827"/>
    </source>
</evidence>
<dbReference type="KEGG" id="uli:ETAA1_42930"/>
<feature type="domain" description="FAD/NAD(P)-binding" evidence="9">
    <location>
        <begin position="8"/>
        <end position="337"/>
    </location>
</feature>
<keyword evidence="5" id="KW-0809">Transit peptide</keyword>
<dbReference type="InterPro" id="IPR054585">
    <property type="entry name" value="NDH2-like_C"/>
</dbReference>
<dbReference type="RefSeq" id="WP_145241952.1">
    <property type="nucleotide sequence ID" value="NZ_CP036273.1"/>
</dbReference>
<dbReference type="PRINTS" id="PR00368">
    <property type="entry name" value="FADPNR"/>
</dbReference>
<accession>A0A517XXU8</accession>
<keyword evidence="12" id="KW-1185">Reference proteome</keyword>
<dbReference type="SUPFAM" id="SSF51905">
    <property type="entry name" value="FAD/NAD(P)-binding domain"/>
    <property type="match status" value="2"/>
</dbReference>
<dbReference type="Pfam" id="PF22366">
    <property type="entry name" value="NDH2_C"/>
    <property type="match status" value="1"/>
</dbReference>
<dbReference type="PRINTS" id="PR00411">
    <property type="entry name" value="PNDRDTASEI"/>
</dbReference>
<evidence type="ECO:0000256" key="2">
    <source>
        <dbReference type="ARBA" id="ARBA00012637"/>
    </source>
</evidence>
<reference evidence="11 12" key="1">
    <citation type="submission" date="2019-02" db="EMBL/GenBank/DDBJ databases">
        <title>Deep-cultivation of Planctomycetes and their phenomic and genomic characterization uncovers novel biology.</title>
        <authorList>
            <person name="Wiegand S."/>
            <person name="Jogler M."/>
            <person name="Boedeker C."/>
            <person name="Pinto D."/>
            <person name="Vollmers J."/>
            <person name="Rivas-Marin E."/>
            <person name="Kohn T."/>
            <person name="Peeters S.H."/>
            <person name="Heuer A."/>
            <person name="Rast P."/>
            <person name="Oberbeckmann S."/>
            <person name="Bunk B."/>
            <person name="Jeske O."/>
            <person name="Meyerdierks A."/>
            <person name="Storesund J.E."/>
            <person name="Kallscheuer N."/>
            <person name="Luecker S."/>
            <person name="Lage O.M."/>
            <person name="Pohl T."/>
            <person name="Merkel B.J."/>
            <person name="Hornburger P."/>
            <person name="Mueller R.-W."/>
            <person name="Bruemmer F."/>
            <person name="Labrenz M."/>
            <person name="Spormann A.M."/>
            <person name="Op den Camp H."/>
            <person name="Overmann J."/>
            <person name="Amann R."/>
            <person name="Jetten M.S.M."/>
            <person name="Mascher T."/>
            <person name="Medema M.H."/>
            <person name="Devos D.P."/>
            <person name="Kaster A.-K."/>
            <person name="Ovreas L."/>
            <person name="Rohde M."/>
            <person name="Galperin M.Y."/>
            <person name="Jogler C."/>
        </authorList>
    </citation>
    <scope>NUCLEOTIDE SEQUENCE [LARGE SCALE GENOMIC DNA]</scope>
    <source>
        <strain evidence="11 12">ETA_A1</strain>
    </source>
</reference>
<dbReference type="OrthoDB" id="9781621at2"/>
<dbReference type="PANTHER" id="PTHR43706:SF47">
    <property type="entry name" value="EXTERNAL NADH-UBIQUINONE OXIDOREDUCTASE 1, MITOCHONDRIAL-RELATED"/>
    <property type="match status" value="1"/>
</dbReference>
<dbReference type="InterPro" id="IPR045024">
    <property type="entry name" value="NDH-2"/>
</dbReference>
<dbReference type="EMBL" id="CP036273">
    <property type="protein sequence ID" value="QDU22315.1"/>
    <property type="molecule type" value="Genomic_DNA"/>
</dbReference>
<evidence type="ECO:0000256" key="3">
    <source>
        <dbReference type="ARBA" id="ARBA00022630"/>
    </source>
</evidence>
<dbReference type="InterPro" id="IPR023753">
    <property type="entry name" value="FAD/NAD-binding_dom"/>
</dbReference>
<sequence length="451" mass="48208">MAGGAQHRVVIVGGGFAGLNAARGLAKAPCRVTLIDRRNFHLFQPLLYQVATGALSPANIAAPLRSILRRQRNTNVLLGEVTGFDLGAKTVSLRDGATVPFDTLVLATGATHTYFGHDDWADLAPGLKTVEDATEIRRRVLSAFERAEREPDPKARERLLTFVVVGGGPTGVEMAGAISELARQTLRNDFRAINPRDSRIILVEGQTRVLGAFHEKLSAYALNALHKLGIEVRLDCHVVGVQADQVEVKADRPDAVAAAIPTETVIWAAGVKASGLGKLLADAVGGVPTDRPGRVTVNPDCTVGSRSDVFVLGDLAVQTGADGKPLPGVAPVAMQQGDYVGGVIAARLKGDTSPPRPFKYWDKGSMATIGMAKAVAETNGLRLTGVLAWLAWLFIHILYLARFENRVLVLWQWAFNYFTRNRAARLITGENAANPAEPHRAVPPGEAVVKG</sequence>
<evidence type="ECO:0000256" key="1">
    <source>
        <dbReference type="ARBA" id="ARBA00005272"/>
    </source>
</evidence>
<dbReference type="AlphaFoldDB" id="A0A517XXU8"/>
<name>A0A517XXU8_9BACT</name>
<organism evidence="11 12">
    <name type="scientific">Urbifossiella limnaea</name>
    <dbReference type="NCBI Taxonomy" id="2528023"/>
    <lineage>
        <taxon>Bacteria</taxon>
        <taxon>Pseudomonadati</taxon>
        <taxon>Planctomycetota</taxon>
        <taxon>Planctomycetia</taxon>
        <taxon>Gemmatales</taxon>
        <taxon>Gemmataceae</taxon>
        <taxon>Urbifossiella</taxon>
    </lineage>
</organism>
<dbReference type="GO" id="GO:0050136">
    <property type="term" value="F:NADH dehydrogenase (quinone) (non-electrogenic) activity"/>
    <property type="evidence" value="ECO:0007669"/>
    <property type="project" value="UniProtKB-EC"/>
</dbReference>
<protein>
    <recommendedName>
        <fullName evidence="2">NADH:ubiquinone reductase (non-electrogenic)</fullName>
        <ecNumber evidence="2">1.6.5.9</ecNumber>
    </recommendedName>
</protein>
<dbReference type="Pfam" id="PF07992">
    <property type="entry name" value="Pyr_redox_2"/>
    <property type="match status" value="1"/>
</dbReference>
<evidence type="ECO:0000259" key="10">
    <source>
        <dbReference type="Pfam" id="PF22366"/>
    </source>
</evidence>
<evidence type="ECO:0000313" key="11">
    <source>
        <dbReference type="EMBL" id="QDU22315.1"/>
    </source>
</evidence>
<feature type="domain" description="External alternative NADH-ubiquinone oxidoreductase-like C-terminal" evidence="10">
    <location>
        <begin position="363"/>
        <end position="418"/>
    </location>
</feature>
<comment type="catalytic activity">
    <reaction evidence="8">
        <text>a quinone + NADH + H(+) = a quinol + NAD(+)</text>
        <dbReference type="Rhea" id="RHEA:46160"/>
        <dbReference type="ChEBI" id="CHEBI:15378"/>
        <dbReference type="ChEBI" id="CHEBI:24646"/>
        <dbReference type="ChEBI" id="CHEBI:57540"/>
        <dbReference type="ChEBI" id="CHEBI:57945"/>
        <dbReference type="ChEBI" id="CHEBI:132124"/>
        <dbReference type="EC" id="1.6.5.9"/>
    </reaction>
</comment>
<evidence type="ECO:0000256" key="6">
    <source>
        <dbReference type="ARBA" id="ARBA00023002"/>
    </source>
</evidence>
<keyword evidence="4" id="KW-0274">FAD</keyword>
<dbReference type="Gene3D" id="3.50.50.100">
    <property type="match status" value="1"/>
</dbReference>
<gene>
    <name evidence="11" type="ORF">ETAA1_42930</name>
</gene>
<proteinExistence type="inferred from homology"/>
<dbReference type="PANTHER" id="PTHR43706">
    <property type="entry name" value="NADH DEHYDROGENASE"/>
    <property type="match status" value="1"/>
</dbReference>
<evidence type="ECO:0000256" key="8">
    <source>
        <dbReference type="ARBA" id="ARBA00047599"/>
    </source>
</evidence>
<evidence type="ECO:0000313" key="12">
    <source>
        <dbReference type="Proteomes" id="UP000319576"/>
    </source>
</evidence>
<keyword evidence="6 11" id="KW-0560">Oxidoreductase</keyword>
<comment type="similarity">
    <text evidence="1">Belongs to the NADH dehydrogenase family.</text>
</comment>
<evidence type="ECO:0000256" key="5">
    <source>
        <dbReference type="ARBA" id="ARBA00022946"/>
    </source>
</evidence>
<dbReference type="InterPro" id="IPR036188">
    <property type="entry name" value="FAD/NAD-bd_sf"/>
</dbReference>
<evidence type="ECO:0000259" key="9">
    <source>
        <dbReference type="Pfam" id="PF07992"/>
    </source>
</evidence>
<dbReference type="EC" id="1.6.5.9" evidence="2"/>
<keyword evidence="3" id="KW-0285">Flavoprotein</keyword>